<reference evidence="1 2" key="1">
    <citation type="submission" date="2023-09" db="EMBL/GenBank/DDBJ databases">
        <title>Pyrofollis japonicus gen. nov. sp. nov., a novel member of the family Pyrodictiaceae isolated from the Iheya North hydrothermal field.</title>
        <authorList>
            <person name="Miyazaki U."/>
            <person name="Sanari M."/>
            <person name="Tame A."/>
            <person name="Kitajima M."/>
            <person name="Okamoto A."/>
            <person name="Sawayama S."/>
            <person name="Miyazaki J."/>
            <person name="Takai K."/>
            <person name="Nakagawa S."/>
        </authorList>
    </citation>
    <scope>NUCLEOTIDE SEQUENCE [LARGE SCALE GENOMIC DNA]</scope>
    <source>
        <strain evidence="1 2">AV2</strain>
    </source>
</reference>
<accession>A0ABN6ZU94</accession>
<dbReference type="RefSeq" id="WP_338252375.1">
    <property type="nucleotide sequence ID" value="NZ_AP028907.1"/>
</dbReference>
<gene>
    <name evidence="1" type="ORF">PABY_09250</name>
</gene>
<dbReference type="Proteomes" id="UP001341135">
    <property type="component" value="Chromosome"/>
</dbReference>
<evidence type="ECO:0000313" key="1">
    <source>
        <dbReference type="EMBL" id="BES81358.1"/>
    </source>
</evidence>
<organism evidence="1 2">
    <name type="scientific">Pyrodictium abyssi</name>
    <dbReference type="NCBI Taxonomy" id="54256"/>
    <lineage>
        <taxon>Archaea</taxon>
        <taxon>Thermoproteota</taxon>
        <taxon>Thermoprotei</taxon>
        <taxon>Desulfurococcales</taxon>
        <taxon>Pyrodictiaceae</taxon>
        <taxon>Pyrodictium</taxon>
    </lineage>
</organism>
<protein>
    <recommendedName>
        <fullName evidence="3">C2H2-type domain-containing protein</fullName>
    </recommendedName>
</protein>
<dbReference type="EMBL" id="AP028907">
    <property type="protein sequence ID" value="BES81358.1"/>
    <property type="molecule type" value="Genomic_DNA"/>
</dbReference>
<keyword evidence="2" id="KW-1185">Reference proteome</keyword>
<dbReference type="GeneID" id="89288944"/>
<proteinExistence type="predicted"/>
<sequence>MSLQWDPKWEEVVIDVEGIRVKALQDRITKLIACPICGVGDRASYFFSPRDLINHLFAHTSRAQRIQVVAPTTEPEEEEEEE</sequence>
<name>A0ABN6ZU94_9CREN</name>
<evidence type="ECO:0008006" key="3">
    <source>
        <dbReference type="Google" id="ProtNLM"/>
    </source>
</evidence>
<evidence type="ECO:0000313" key="2">
    <source>
        <dbReference type="Proteomes" id="UP001341135"/>
    </source>
</evidence>